<accession>A0AAN9L451</accession>
<gene>
    <name evidence="1" type="ORF">VNO77_22985</name>
</gene>
<name>A0AAN9L451_CANGL</name>
<evidence type="ECO:0000313" key="2">
    <source>
        <dbReference type="Proteomes" id="UP001367508"/>
    </source>
</evidence>
<keyword evidence="2" id="KW-1185">Reference proteome</keyword>
<dbReference type="AlphaFoldDB" id="A0AAN9L451"/>
<dbReference type="EMBL" id="JAYMYQ010000005">
    <property type="protein sequence ID" value="KAK7328859.1"/>
    <property type="molecule type" value="Genomic_DNA"/>
</dbReference>
<organism evidence="1 2">
    <name type="scientific">Canavalia gladiata</name>
    <name type="common">Sword bean</name>
    <name type="synonym">Dolichos gladiatus</name>
    <dbReference type="NCBI Taxonomy" id="3824"/>
    <lineage>
        <taxon>Eukaryota</taxon>
        <taxon>Viridiplantae</taxon>
        <taxon>Streptophyta</taxon>
        <taxon>Embryophyta</taxon>
        <taxon>Tracheophyta</taxon>
        <taxon>Spermatophyta</taxon>
        <taxon>Magnoliopsida</taxon>
        <taxon>eudicotyledons</taxon>
        <taxon>Gunneridae</taxon>
        <taxon>Pentapetalae</taxon>
        <taxon>rosids</taxon>
        <taxon>fabids</taxon>
        <taxon>Fabales</taxon>
        <taxon>Fabaceae</taxon>
        <taxon>Papilionoideae</taxon>
        <taxon>50 kb inversion clade</taxon>
        <taxon>NPAAA clade</taxon>
        <taxon>indigoferoid/millettioid clade</taxon>
        <taxon>Phaseoleae</taxon>
        <taxon>Canavalia</taxon>
    </lineage>
</organism>
<proteinExistence type="predicted"/>
<protein>
    <submittedName>
        <fullName evidence="1">Uncharacterized protein</fullName>
    </submittedName>
</protein>
<sequence>MHAWEHFGPEERKPLEASRRLFRFLITRPGFLVAGLGFSQAPWGYPQELEAEFHGGGSETGTLIIPSHRGKEGGEIHKKSAPQELQAMRRSGFSGGHLAVISIFF</sequence>
<reference evidence="1 2" key="1">
    <citation type="submission" date="2024-01" db="EMBL/GenBank/DDBJ databases">
        <title>The genomes of 5 underutilized Papilionoideae crops provide insights into root nodulation and disease resistanc.</title>
        <authorList>
            <person name="Jiang F."/>
        </authorList>
    </citation>
    <scope>NUCLEOTIDE SEQUENCE [LARGE SCALE GENOMIC DNA]</scope>
    <source>
        <strain evidence="1">LVBAO_FW01</strain>
        <tissue evidence="1">Leaves</tissue>
    </source>
</reference>
<dbReference type="Proteomes" id="UP001367508">
    <property type="component" value="Unassembled WGS sequence"/>
</dbReference>
<evidence type="ECO:0000313" key="1">
    <source>
        <dbReference type="EMBL" id="KAK7328859.1"/>
    </source>
</evidence>
<comment type="caution">
    <text evidence="1">The sequence shown here is derived from an EMBL/GenBank/DDBJ whole genome shotgun (WGS) entry which is preliminary data.</text>
</comment>